<feature type="compositionally biased region" description="Basic and acidic residues" evidence="1">
    <location>
        <begin position="1"/>
        <end position="10"/>
    </location>
</feature>
<feature type="region of interest" description="Disordered" evidence="1">
    <location>
        <begin position="1"/>
        <end position="22"/>
    </location>
</feature>
<organism evidence="3 4">
    <name type="scientific">Rotaria magnacalcarata</name>
    <dbReference type="NCBI Taxonomy" id="392030"/>
    <lineage>
        <taxon>Eukaryota</taxon>
        <taxon>Metazoa</taxon>
        <taxon>Spiralia</taxon>
        <taxon>Gnathifera</taxon>
        <taxon>Rotifera</taxon>
        <taxon>Eurotatoria</taxon>
        <taxon>Bdelloidea</taxon>
        <taxon>Philodinida</taxon>
        <taxon>Philodinidae</taxon>
        <taxon>Rotaria</taxon>
    </lineage>
</organism>
<feature type="domain" description="Geminivirus AL1 replication-associated protein central" evidence="2">
    <location>
        <begin position="241"/>
        <end position="350"/>
    </location>
</feature>
<dbReference type="SUPFAM" id="SSF52540">
    <property type="entry name" value="P-loop containing nucleoside triphosphate hydrolases"/>
    <property type="match status" value="1"/>
</dbReference>
<evidence type="ECO:0000313" key="4">
    <source>
        <dbReference type="Proteomes" id="UP000663842"/>
    </source>
</evidence>
<gene>
    <name evidence="3" type="ORF">UXM345_LOCUS20122</name>
</gene>
<dbReference type="GO" id="GO:0016888">
    <property type="term" value="F:DNA endonuclease activity, producing 5'-phosphomonoesters"/>
    <property type="evidence" value="ECO:0007669"/>
    <property type="project" value="InterPro"/>
</dbReference>
<reference evidence="3" key="1">
    <citation type="submission" date="2021-02" db="EMBL/GenBank/DDBJ databases">
        <authorList>
            <person name="Nowell W R."/>
        </authorList>
    </citation>
    <scope>NUCLEOTIDE SEQUENCE</scope>
</reference>
<dbReference type="Pfam" id="PF08283">
    <property type="entry name" value="Gemini_AL1_M"/>
    <property type="match status" value="1"/>
</dbReference>
<feature type="region of interest" description="Disordered" evidence="1">
    <location>
        <begin position="127"/>
        <end position="147"/>
    </location>
</feature>
<evidence type="ECO:0000313" key="3">
    <source>
        <dbReference type="EMBL" id="CAF4065854.1"/>
    </source>
</evidence>
<sequence length="455" mass="51899">MTVESQRDIQDQPYVNNGDDRDIAICQRGPLNEYQQVHNRTESPPLLQPIATSTPAHTTQYHSSLRQQMADNENHVHINRLTELNNSKVNNEANFNMKPEEPVNVLPVGVASNHVLSVLEETIPEKSTIPKQSITSQGGNSTKENSDRLNRSHFFLKNIVTFGTCMDVFISIVAQYPLVQLSTIQNSSKIQYLCVPGNVLLINGDHFNAEIKSSSQGRYIESSIYTSKKEKNAPTDVYRQKQKNAASAALKQESLPSAVAILRESLPFEYITCGNQMRSNIEYELQAAEKQREIEYKPVHDSASFKIPEEHREKIDEWLKIDFQMRIDEQITRSRCLFLVGPTQHGKTSWARSLGKHISFVINFSLRAWRDDVQYIILDDIHWKDIGPIAKGLLVAPGNVILTDKYIGKMDVKNNKPCIVCINDDEGERILYSDTADYWKENGVWIHLRRGQKMF</sequence>
<dbReference type="AlphaFoldDB" id="A0A819TID8"/>
<accession>A0A819TID8</accession>
<name>A0A819TID8_9BILA</name>
<dbReference type="InterPro" id="IPR027417">
    <property type="entry name" value="P-loop_NTPase"/>
</dbReference>
<dbReference type="Proteomes" id="UP000663842">
    <property type="component" value="Unassembled WGS sequence"/>
</dbReference>
<proteinExistence type="predicted"/>
<feature type="compositionally biased region" description="Polar residues" evidence="1">
    <location>
        <begin position="129"/>
        <end position="143"/>
    </location>
</feature>
<protein>
    <recommendedName>
        <fullName evidence="2">Geminivirus AL1 replication-associated protein central domain-containing protein</fullName>
    </recommendedName>
</protein>
<comment type="caution">
    <text evidence="3">The sequence shown here is derived from an EMBL/GenBank/DDBJ whole genome shotgun (WGS) entry which is preliminary data.</text>
</comment>
<dbReference type="InterPro" id="IPR022692">
    <property type="entry name" value="Gemini_AL1_REP_central"/>
</dbReference>
<evidence type="ECO:0000259" key="2">
    <source>
        <dbReference type="Pfam" id="PF08283"/>
    </source>
</evidence>
<evidence type="ECO:0000256" key="1">
    <source>
        <dbReference type="SAM" id="MobiDB-lite"/>
    </source>
</evidence>
<dbReference type="EMBL" id="CAJOBF010002955">
    <property type="protein sequence ID" value="CAF4065854.1"/>
    <property type="molecule type" value="Genomic_DNA"/>
</dbReference>